<evidence type="ECO:0000256" key="7">
    <source>
        <dbReference type="ARBA" id="ARBA00023054"/>
    </source>
</evidence>
<dbReference type="EMBL" id="JAFDVH010000022">
    <property type="protein sequence ID" value="KAG7457196.1"/>
    <property type="molecule type" value="Genomic_DNA"/>
</dbReference>
<gene>
    <name evidence="12" type="ORF">MATL_G00243950</name>
</gene>
<reference evidence="12" key="1">
    <citation type="submission" date="2021-01" db="EMBL/GenBank/DDBJ databases">
        <authorList>
            <person name="Zahm M."/>
            <person name="Roques C."/>
            <person name="Cabau C."/>
            <person name="Klopp C."/>
            <person name="Donnadieu C."/>
            <person name="Jouanno E."/>
            <person name="Lampietro C."/>
            <person name="Louis A."/>
            <person name="Herpin A."/>
            <person name="Echchiki A."/>
            <person name="Berthelot C."/>
            <person name="Parey E."/>
            <person name="Roest-Crollius H."/>
            <person name="Braasch I."/>
            <person name="Postlethwait J."/>
            <person name="Bobe J."/>
            <person name="Montfort J."/>
            <person name="Bouchez O."/>
            <person name="Begum T."/>
            <person name="Mejri S."/>
            <person name="Adams A."/>
            <person name="Chen W.-J."/>
            <person name="Guiguen Y."/>
        </authorList>
    </citation>
    <scope>NUCLEOTIDE SEQUENCE</scope>
    <source>
        <strain evidence="12">YG-15Mar2019-1</strain>
        <tissue evidence="12">Brain</tissue>
    </source>
</reference>
<accession>A0A9D3SXP7</accession>
<keyword evidence="5" id="KW-0963">Cytoplasm</keyword>
<dbReference type="GO" id="GO:1905515">
    <property type="term" value="P:non-motile cilium assembly"/>
    <property type="evidence" value="ECO:0007669"/>
    <property type="project" value="TreeGrafter"/>
</dbReference>
<keyword evidence="7 10" id="KW-0175">Coiled coil</keyword>
<dbReference type="AlphaFoldDB" id="A0A9D3SXP7"/>
<dbReference type="PANTHER" id="PTHR21470:SF2">
    <property type="entry name" value="RAB6-INTERACTING GOLGIN"/>
    <property type="match status" value="1"/>
</dbReference>
<evidence type="ECO:0000256" key="6">
    <source>
        <dbReference type="ARBA" id="ARBA00023034"/>
    </source>
</evidence>
<feature type="compositionally biased region" description="Basic and acidic residues" evidence="11">
    <location>
        <begin position="282"/>
        <end position="301"/>
    </location>
</feature>
<protein>
    <recommendedName>
        <fullName evidence="4">RAB6-interacting golgin</fullName>
    </recommendedName>
    <alternativeName>
        <fullName evidence="9">N-terminal kinase-like-binding protein 1</fullName>
    </alternativeName>
    <alternativeName>
        <fullName evidence="8">SCY1-like 1-binding protein 1</fullName>
    </alternativeName>
</protein>
<sequence length="364" mass="41034">MAGWAGFSDEELRRLKQRDQAEPVVSGRGRRPASTNRSRQQLQRERALHTAAQQQGSGPLPPEQRLTKPEVQRSSQAPSQVPPRPAETKECPQRSTSDEQPTANSQPVPNTETAPMVKELEKQEVELREKTRLELLQQEQRMIEEKNKRKKALLAKTLAEKSKRTQAEAVKLKRIQKELQALDDMVSNDIGILRGRIEQASWDYSVARKRYNKAEAEYVEAKLDLHRKTEVKEQLTEHLCAIIQENERRKARKLEELMQQLELQADEEGLELEIQVERMLREQEEAERREVEQEEAAHRALGEGPGAGPNAAGDGERVEGDQQGTEAERGAGPPPAGSEPKRGSWHFEAPGVPPPPVPEALVSV</sequence>
<evidence type="ECO:0000256" key="1">
    <source>
        <dbReference type="ARBA" id="ARBA00004496"/>
    </source>
</evidence>
<evidence type="ECO:0000256" key="9">
    <source>
        <dbReference type="ARBA" id="ARBA00033032"/>
    </source>
</evidence>
<dbReference type="OrthoDB" id="9909311at2759"/>
<feature type="compositionally biased region" description="Basic and acidic residues" evidence="11">
    <location>
        <begin position="10"/>
        <end position="21"/>
    </location>
</feature>
<dbReference type="Proteomes" id="UP001046870">
    <property type="component" value="Chromosome 22"/>
</dbReference>
<name>A0A9D3SXP7_MEGAT</name>
<evidence type="ECO:0000256" key="8">
    <source>
        <dbReference type="ARBA" id="ARBA00032512"/>
    </source>
</evidence>
<feature type="compositionally biased region" description="Polar residues" evidence="11">
    <location>
        <begin position="93"/>
        <end position="113"/>
    </location>
</feature>
<keyword evidence="13" id="KW-1185">Reference proteome</keyword>
<comment type="subcellular location">
    <subcellularLocation>
        <location evidence="1">Cytoplasm</location>
    </subcellularLocation>
    <subcellularLocation>
        <location evidence="2">Golgi apparatus</location>
    </subcellularLocation>
</comment>
<dbReference type="PANTHER" id="PTHR21470">
    <property type="entry name" value="RAB6-INTERACTING PROTEIN GORAB"/>
    <property type="match status" value="1"/>
</dbReference>
<evidence type="ECO:0000256" key="11">
    <source>
        <dbReference type="SAM" id="MobiDB-lite"/>
    </source>
</evidence>
<evidence type="ECO:0000256" key="5">
    <source>
        <dbReference type="ARBA" id="ARBA00022490"/>
    </source>
</evidence>
<evidence type="ECO:0000313" key="12">
    <source>
        <dbReference type="EMBL" id="KAG7457196.1"/>
    </source>
</evidence>
<dbReference type="GO" id="GO:0005794">
    <property type="term" value="C:Golgi apparatus"/>
    <property type="evidence" value="ECO:0007669"/>
    <property type="project" value="UniProtKB-SubCell"/>
</dbReference>
<evidence type="ECO:0000256" key="3">
    <source>
        <dbReference type="ARBA" id="ARBA00005599"/>
    </source>
</evidence>
<evidence type="ECO:0000256" key="4">
    <source>
        <dbReference type="ARBA" id="ARBA00014130"/>
    </source>
</evidence>
<evidence type="ECO:0000256" key="10">
    <source>
        <dbReference type="SAM" id="Coils"/>
    </source>
</evidence>
<organism evidence="12 13">
    <name type="scientific">Megalops atlanticus</name>
    <name type="common">Tarpon</name>
    <name type="synonym">Clupea gigantea</name>
    <dbReference type="NCBI Taxonomy" id="7932"/>
    <lineage>
        <taxon>Eukaryota</taxon>
        <taxon>Metazoa</taxon>
        <taxon>Chordata</taxon>
        <taxon>Craniata</taxon>
        <taxon>Vertebrata</taxon>
        <taxon>Euteleostomi</taxon>
        <taxon>Actinopterygii</taxon>
        <taxon>Neopterygii</taxon>
        <taxon>Teleostei</taxon>
        <taxon>Elopiformes</taxon>
        <taxon>Megalopidae</taxon>
        <taxon>Megalops</taxon>
    </lineage>
</organism>
<evidence type="ECO:0000313" key="13">
    <source>
        <dbReference type="Proteomes" id="UP001046870"/>
    </source>
</evidence>
<keyword evidence="6" id="KW-0333">Golgi apparatus</keyword>
<dbReference type="Pfam" id="PF04949">
    <property type="entry name" value="Transcrip_act"/>
    <property type="match status" value="1"/>
</dbReference>
<evidence type="ECO:0000256" key="2">
    <source>
        <dbReference type="ARBA" id="ARBA00004555"/>
    </source>
</evidence>
<comment type="caution">
    <text evidence="12">The sequence shown here is derived from an EMBL/GenBank/DDBJ whole genome shotgun (WGS) entry which is preliminary data.</text>
</comment>
<feature type="region of interest" description="Disordered" evidence="11">
    <location>
        <begin position="1"/>
        <end position="124"/>
    </location>
</feature>
<proteinExistence type="inferred from homology"/>
<dbReference type="InterPro" id="IPR007033">
    <property type="entry name" value="GORAB"/>
</dbReference>
<comment type="similarity">
    <text evidence="3">Belongs to the GORAB family.</text>
</comment>
<feature type="coiled-coil region" evidence="10">
    <location>
        <begin position="128"/>
        <end position="156"/>
    </location>
</feature>
<feature type="region of interest" description="Disordered" evidence="11">
    <location>
        <begin position="282"/>
        <end position="364"/>
    </location>
</feature>